<evidence type="ECO:0000256" key="4">
    <source>
        <dbReference type="SAM" id="Phobius"/>
    </source>
</evidence>
<dbReference type="InterPro" id="IPR007696">
    <property type="entry name" value="DNA_mismatch_repair_MutS_core"/>
</dbReference>
<feature type="transmembrane region" description="Helical" evidence="4">
    <location>
        <begin position="53"/>
        <end position="72"/>
    </location>
</feature>
<comment type="caution">
    <text evidence="6">The sequence shown here is derived from an EMBL/GenBank/DDBJ whole genome shotgun (WGS) entry which is preliminary data.</text>
</comment>
<feature type="transmembrane region" description="Helical" evidence="4">
    <location>
        <begin position="215"/>
        <end position="234"/>
    </location>
</feature>
<dbReference type="SUPFAM" id="SSF52540">
    <property type="entry name" value="P-loop containing nucleoside triphosphate hydrolases"/>
    <property type="match status" value="1"/>
</dbReference>
<feature type="transmembrane region" description="Helical" evidence="4">
    <location>
        <begin position="323"/>
        <end position="342"/>
    </location>
</feature>
<dbReference type="PANTHER" id="PTHR11361:SF99">
    <property type="entry name" value="DNA MISMATCH REPAIR PROTEIN"/>
    <property type="match status" value="1"/>
</dbReference>
<dbReference type="EMBL" id="BAAACG010000009">
    <property type="protein sequence ID" value="GAA0740516.1"/>
    <property type="molecule type" value="Genomic_DNA"/>
</dbReference>
<evidence type="ECO:0000259" key="5">
    <source>
        <dbReference type="SMART" id="SM00534"/>
    </source>
</evidence>
<organism evidence="6 7">
    <name type="scientific">Clostridium oceanicum</name>
    <dbReference type="NCBI Taxonomy" id="1543"/>
    <lineage>
        <taxon>Bacteria</taxon>
        <taxon>Bacillati</taxon>
        <taxon>Bacillota</taxon>
        <taxon>Clostridia</taxon>
        <taxon>Eubacteriales</taxon>
        <taxon>Clostridiaceae</taxon>
        <taxon>Clostridium</taxon>
    </lineage>
</organism>
<feature type="domain" description="DNA mismatch repair proteins mutS family" evidence="5">
    <location>
        <begin position="421"/>
        <end position="600"/>
    </location>
</feature>
<reference evidence="6 7" key="1">
    <citation type="journal article" date="2019" name="Int. J. Syst. Evol. Microbiol.">
        <title>The Global Catalogue of Microorganisms (GCM) 10K type strain sequencing project: providing services to taxonomists for standard genome sequencing and annotation.</title>
        <authorList>
            <consortium name="The Broad Institute Genomics Platform"/>
            <consortium name="The Broad Institute Genome Sequencing Center for Infectious Disease"/>
            <person name="Wu L."/>
            <person name="Ma J."/>
        </authorList>
    </citation>
    <scope>NUCLEOTIDE SEQUENCE [LARGE SCALE GENOMIC DNA]</scope>
    <source>
        <strain evidence="6 7">JCM 1407</strain>
    </source>
</reference>
<evidence type="ECO:0000313" key="7">
    <source>
        <dbReference type="Proteomes" id="UP001501510"/>
    </source>
</evidence>
<dbReference type="Gene3D" id="3.40.50.300">
    <property type="entry name" value="P-loop containing nucleotide triphosphate hydrolases"/>
    <property type="match status" value="1"/>
</dbReference>
<keyword evidence="3" id="KW-0238">DNA-binding</keyword>
<dbReference type="InterPro" id="IPR045076">
    <property type="entry name" value="MutS"/>
</dbReference>
<dbReference type="CDD" id="cd03283">
    <property type="entry name" value="ABC_MutS-like"/>
    <property type="match status" value="1"/>
</dbReference>
<keyword evidence="4" id="KW-0472">Membrane</keyword>
<keyword evidence="7" id="KW-1185">Reference proteome</keyword>
<sequence length="600" mass="69484">MLFKEKYINRIKKLEDEKANCKKQYNIISILRLLSILWVMYFVYYFIQESPTKFAVVTSILAIILFMYLLNLHNSIKTKLRKYDCMIDINKKYIKRLEGDWIEFKDNGKEELSLDHPYGNDLDIFGEKSLFQFINTTNTFYGRKKLVNSLKHPEKDINKITKRQKAIKELGSNIEICNRLECEGMASNKRAGEASDLTKEAKDISSLFKGNIMKIISYILPICLILSTIVIISLNLIRYMYIPLMIFTLNLILTFISYSKITPVLDSAYSIKKDIEVYSSILSVIEENDFESEYLKELKEKLTLKGTPSHVIIKKLNKIVDKINLKYSMLYLVINILFLWQYHCLFSIENWKKRYGKFSLDCFDTVGEFESLSSLAVLLHLNPDWQFPSLEKEGVKVTARKLGHPLIDGRKRIRNNVDMTNSIFIVTGSNMSGKTTFLRTIGINLVLAYAGAPVCANSMSCSIMDILTSMRISDDLNEGLSTFYAELKRIKIIIDNLNNKRPMIFLIDEIFKGTNSKDRIIGAENVVRNLDKKFAIGAISTHDFELCDLESNDKNRIKNYHFSESYKNDEIYFDYKLKKGRSDTTNAKYLMKMVGIKIVE</sequence>
<dbReference type="InterPro" id="IPR000432">
    <property type="entry name" value="DNA_mismatch_repair_MutS_C"/>
</dbReference>
<evidence type="ECO:0000256" key="1">
    <source>
        <dbReference type="ARBA" id="ARBA00022741"/>
    </source>
</evidence>
<gene>
    <name evidence="6" type="ORF">GCM10008906_20590</name>
</gene>
<dbReference type="RefSeq" id="WP_343761402.1">
    <property type="nucleotide sequence ID" value="NZ_BAAACG010000009.1"/>
</dbReference>
<dbReference type="Gene3D" id="1.10.1420.10">
    <property type="match status" value="1"/>
</dbReference>
<evidence type="ECO:0000256" key="2">
    <source>
        <dbReference type="ARBA" id="ARBA00022840"/>
    </source>
</evidence>
<name>A0ABN1JIH5_9CLOT</name>
<evidence type="ECO:0000256" key="3">
    <source>
        <dbReference type="ARBA" id="ARBA00023125"/>
    </source>
</evidence>
<dbReference type="InterPro" id="IPR017261">
    <property type="entry name" value="DNA_mismatch_repair_MutS/MSH"/>
</dbReference>
<protein>
    <submittedName>
        <fullName evidence="6">MutS family DNA mismatch repair protein</fullName>
    </submittedName>
</protein>
<dbReference type="InterPro" id="IPR036187">
    <property type="entry name" value="DNA_mismatch_repair_MutS_sf"/>
</dbReference>
<keyword evidence="4" id="KW-0812">Transmembrane</keyword>
<accession>A0ABN1JIH5</accession>
<proteinExistence type="predicted"/>
<feature type="transmembrane region" description="Helical" evidence="4">
    <location>
        <begin position="240"/>
        <end position="258"/>
    </location>
</feature>
<dbReference type="Proteomes" id="UP001501510">
    <property type="component" value="Unassembled WGS sequence"/>
</dbReference>
<dbReference type="PIRSF" id="PIRSF037677">
    <property type="entry name" value="DNA_mis_repair_Msh6"/>
    <property type="match status" value="1"/>
</dbReference>
<dbReference type="PANTHER" id="PTHR11361">
    <property type="entry name" value="DNA MISMATCH REPAIR PROTEIN MUTS FAMILY MEMBER"/>
    <property type="match status" value="1"/>
</dbReference>
<keyword evidence="2" id="KW-0067">ATP-binding</keyword>
<dbReference type="InterPro" id="IPR027417">
    <property type="entry name" value="P-loop_NTPase"/>
</dbReference>
<dbReference type="Pfam" id="PF00488">
    <property type="entry name" value="MutS_V"/>
    <property type="match status" value="1"/>
</dbReference>
<evidence type="ECO:0000313" key="6">
    <source>
        <dbReference type="EMBL" id="GAA0740516.1"/>
    </source>
</evidence>
<dbReference type="SUPFAM" id="SSF48334">
    <property type="entry name" value="DNA repair protein MutS, domain III"/>
    <property type="match status" value="1"/>
</dbReference>
<feature type="transmembrane region" description="Helical" evidence="4">
    <location>
        <begin position="27"/>
        <end position="47"/>
    </location>
</feature>
<dbReference type="SMART" id="SM00534">
    <property type="entry name" value="MUTSac"/>
    <property type="match status" value="1"/>
</dbReference>
<keyword evidence="1" id="KW-0547">Nucleotide-binding</keyword>
<keyword evidence="4" id="KW-1133">Transmembrane helix</keyword>
<dbReference type="Pfam" id="PF05192">
    <property type="entry name" value="MutS_III"/>
    <property type="match status" value="1"/>
</dbReference>